<reference evidence="3" key="2">
    <citation type="submission" date="2019-02" db="EMBL/GenBank/DDBJ databases">
        <authorList>
            <person name="Chen S.-C."/>
            <person name="Chien H.-H."/>
            <person name="Lai M.-C."/>
        </authorList>
    </citation>
    <scope>NUCLEOTIDE SEQUENCE</scope>
    <source>
        <strain evidence="3">N2F9704</strain>
    </source>
</reference>
<dbReference type="PROSITE" id="PS51257">
    <property type="entry name" value="PROKAR_LIPOPROTEIN"/>
    <property type="match status" value="1"/>
</dbReference>
<accession>A0A8A3S4M8</accession>
<evidence type="ECO:0000313" key="4">
    <source>
        <dbReference type="Proteomes" id="UP001042704"/>
    </source>
</evidence>
<evidence type="ECO:0000256" key="1">
    <source>
        <dbReference type="SAM" id="MobiDB-lite"/>
    </source>
</evidence>
<organism evidence="3 4">
    <name type="scientific">Methanofollis aquaemaris</name>
    <dbReference type="NCBI Taxonomy" id="126734"/>
    <lineage>
        <taxon>Archaea</taxon>
        <taxon>Methanobacteriati</taxon>
        <taxon>Methanobacteriota</taxon>
        <taxon>Stenosarchaea group</taxon>
        <taxon>Methanomicrobia</taxon>
        <taxon>Methanomicrobiales</taxon>
        <taxon>Methanomicrobiaceae</taxon>
        <taxon>Methanofollis</taxon>
    </lineage>
</organism>
<keyword evidence="2" id="KW-1133">Transmembrane helix</keyword>
<proteinExistence type="predicted"/>
<dbReference type="Proteomes" id="UP001042704">
    <property type="component" value="Chromosome"/>
</dbReference>
<evidence type="ECO:0000256" key="2">
    <source>
        <dbReference type="SAM" id="Phobius"/>
    </source>
</evidence>
<protein>
    <recommendedName>
        <fullName evidence="5">DUF4129 domain-containing protein</fullName>
    </recommendedName>
</protein>
<dbReference type="AlphaFoldDB" id="A0A8A3S4M8"/>
<keyword evidence="4" id="KW-1185">Reference proteome</keyword>
<reference evidence="3" key="1">
    <citation type="journal article" date="2001" name="Int. J. Syst. Evol. Microbiol.">
        <title>Methanofollis aquaemaris sp. nov., a methanogen isolated from an aquaculture fish pond.</title>
        <authorList>
            <person name="Lai M.C."/>
            <person name="Chen S.C."/>
        </authorList>
    </citation>
    <scope>NUCLEOTIDE SEQUENCE</scope>
    <source>
        <strain evidence="3">N2F9704</strain>
    </source>
</reference>
<evidence type="ECO:0008006" key="5">
    <source>
        <dbReference type="Google" id="ProtNLM"/>
    </source>
</evidence>
<dbReference type="RefSeq" id="WP_265581912.1">
    <property type="nucleotide sequence ID" value="NZ_CP036172.1"/>
</dbReference>
<feature type="region of interest" description="Disordered" evidence="1">
    <location>
        <begin position="367"/>
        <end position="387"/>
    </location>
</feature>
<evidence type="ECO:0000313" key="3">
    <source>
        <dbReference type="EMBL" id="QSZ66564.1"/>
    </source>
</evidence>
<keyword evidence="2" id="KW-0812">Transmembrane</keyword>
<dbReference type="GeneID" id="76423325"/>
<dbReference type="EMBL" id="CP036172">
    <property type="protein sequence ID" value="QSZ66564.1"/>
    <property type="molecule type" value="Genomic_DNA"/>
</dbReference>
<keyword evidence="2" id="KW-0472">Membrane</keyword>
<feature type="compositionally biased region" description="Low complexity" evidence="1">
    <location>
        <begin position="150"/>
        <end position="164"/>
    </location>
</feature>
<feature type="transmembrane region" description="Helical" evidence="2">
    <location>
        <begin position="340"/>
        <end position="361"/>
    </location>
</feature>
<sequence>MTRQFILLLLILTAIIGTGCAGDISFSAPQSEYVFQIGETGEITLDVANSLGAEVPGTLTLALTPKDGTVGAGRSQVRSIKVGAGENTLAVALGTSDLPATFGLVVTFEYNGKAAHLSGVTIRFVEEVTEEDTQAEEETKVTSVETAAPQSQEGTSSSRTGSSSATDRMVQAGQMPQDADALRAGMAEEDRAVREARDDLLARVMADPVVLRLDHRLKIDGFEKAGQDAEPGSGTFTLTYLRGEGEEARIDGVMHDDLAYACLDSAVPIQIPGLVADNRTFQEYAGQVTGEGLVRGRTVMNLTQEDQFYSFSYGEGTAEIRTFLRGGAIREVTLDWQMNWIPLIALMAGCTLLLVLAYATYRRRQEEAPPLPPPEEKRTPAPGPSPAEILARAEADFEAGERVQAYRGAARALREEISLTCGGGTELTDEETIALLADTDRRTATVHEILSRCSKVSFGGDSPYKADFMTIVTEIREIITNKDECV</sequence>
<gene>
    <name evidence="3" type="ORF">RJ40_03150</name>
</gene>
<name>A0A8A3S4M8_9EURY</name>
<feature type="region of interest" description="Disordered" evidence="1">
    <location>
        <begin position="130"/>
        <end position="186"/>
    </location>
</feature>
<dbReference type="KEGG" id="maqe:RJ40_03150"/>